<dbReference type="Proteomes" id="UP000003922">
    <property type="component" value="Unassembled WGS sequence"/>
</dbReference>
<dbReference type="AlphaFoldDB" id="Q4C015"/>
<sequence>MSTKRKTSMNKYRLQSIGLGLSLWSMVMGCTAQNGPLGKEEAYRPLDLAQLDGELTAEEPETIALNLFGNKEEAVEGNFSQEIEVLEQQGFKRTLFLTQMNLPDDSVQGIRYRLKFEFDQSTGKWGLTEAGSQQSCSRGDHSGHWTVELCP</sequence>
<reference evidence="1" key="1">
    <citation type="submission" date="2004-02" db="EMBL/GenBank/DDBJ databases">
        <authorList>
            <consortium name="DOE Joint Genome Institute"/>
        </authorList>
    </citation>
    <scope>NUCLEOTIDE SEQUENCE [LARGE SCALE GENOMIC DNA]</scope>
    <source>
        <strain evidence="1">WH 8501</strain>
    </source>
</reference>
<keyword evidence="2" id="KW-1185">Reference proteome</keyword>
<dbReference type="EMBL" id="AADV02000067">
    <property type="protein sequence ID" value="EAM49485.1"/>
    <property type="molecule type" value="Genomic_DNA"/>
</dbReference>
<proteinExistence type="predicted"/>
<dbReference type="KEGG" id="cwa:CwatDRAFT_2305"/>
<name>Q4C015_CROWT</name>
<reference evidence="1" key="3">
    <citation type="submission" date="2016-12" db="EMBL/GenBank/DDBJ databases">
        <title>Annotation of the draft genome assembly of Crocosphaera watsonii WH 8501.</title>
        <authorList>
            <consortium name="US DOE Joint Genome Institute (JGI-ORNL)"/>
            <person name="Larimer F."/>
            <person name="Land M."/>
        </authorList>
    </citation>
    <scope>NUCLEOTIDE SEQUENCE</scope>
    <source>
        <strain evidence="1">WH 8501</strain>
    </source>
</reference>
<reference evidence="1" key="2">
    <citation type="submission" date="2005-06" db="EMBL/GenBank/DDBJ databases">
        <title>Sequencing of the draft genome and assembly of Crocosphaera watsonii WH 8501.</title>
        <authorList>
            <consortium name="US DOE Joint Genome Institute (JGI-PGF)"/>
            <person name="Copeland A."/>
            <person name="Lucas S."/>
            <person name="Lapidus A."/>
            <person name="Barry K."/>
            <person name="Detter C."/>
            <person name="Glavina T."/>
            <person name="Hammon N."/>
            <person name="Israni S."/>
            <person name="Pitluck S."/>
            <person name="Richardson P."/>
        </authorList>
    </citation>
    <scope>NUCLEOTIDE SEQUENCE [LARGE SCALE GENOMIC DNA]</scope>
    <source>
        <strain evidence="1">WH 8501</strain>
    </source>
</reference>
<organism evidence="1 2">
    <name type="scientific">Crocosphaera watsonii WH 8501</name>
    <dbReference type="NCBI Taxonomy" id="165597"/>
    <lineage>
        <taxon>Bacteria</taxon>
        <taxon>Bacillati</taxon>
        <taxon>Cyanobacteriota</taxon>
        <taxon>Cyanophyceae</taxon>
        <taxon>Oscillatoriophycideae</taxon>
        <taxon>Chroococcales</taxon>
        <taxon>Aphanothecaceae</taxon>
        <taxon>Crocosphaera</taxon>
    </lineage>
</organism>
<protein>
    <recommendedName>
        <fullName evidence="3">Lipoprotein</fullName>
    </recommendedName>
</protein>
<accession>Q4C015</accession>
<dbReference type="RefSeq" id="WP_007306786.1">
    <property type="nucleotide sequence ID" value="NZ_AADV02000067.1"/>
</dbReference>
<evidence type="ECO:0000313" key="2">
    <source>
        <dbReference type="Proteomes" id="UP000003922"/>
    </source>
</evidence>
<dbReference type="PROSITE" id="PS51257">
    <property type="entry name" value="PROKAR_LIPOPROTEIN"/>
    <property type="match status" value="1"/>
</dbReference>
<evidence type="ECO:0000313" key="1">
    <source>
        <dbReference type="EMBL" id="EAM49485.1"/>
    </source>
</evidence>
<evidence type="ECO:0008006" key="3">
    <source>
        <dbReference type="Google" id="ProtNLM"/>
    </source>
</evidence>
<comment type="caution">
    <text evidence="1">The sequence shown here is derived from an EMBL/GenBank/DDBJ whole genome shotgun (WGS) entry which is preliminary data.</text>
</comment>
<gene>
    <name evidence="1" type="ORF">CwatDRAFT_2305</name>
</gene>